<keyword evidence="2" id="KW-1185">Reference proteome</keyword>
<comment type="caution">
    <text evidence="1">The sequence shown here is derived from an EMBL/GenBank/DDBJ whole genome shotgun (WGS) entry which is preliminary data.</text>
</comment>
<name>A0ABU7B4S5_9TELE</name>
<reference evidence="1 2" key="1">
    <citation type="submission" date="2021-07" db="EMBL/GenBank/DDBJ databases">
        <authorList>
            <person name="Palmer J.M."/>
        </authorList>
    </citation>
    <scope>NUCLEOTIDE SEQUENCE [LARGE SCALE GENOMIC DNA]</scope>
    <source>
        <strain evidence="1 2">AT_MEX2019</strain>
        <tissue evidence="1">Muscle</tissue>
    </source>
</reference>
<protein>
    <submittedName>
        <fullName evidence="1">Uncharacterized protein</fullName>
    </submittedName>
</protein>
<dbReference type="Proteomes" id="UP001345963">
    <property type="component" value="Unassembled WGS sequence"/>
</dbReference>
<gene>
    <name evidence="1" type="ORF">ATANTOWER_029287</name>
</gene>
<evidence type="ECO:0000313" key="1">
    <source>
        <dbReference type="EMBL" id="MED6244996.1"/>
    </source>
</evidence>
<evidence type="ECO:0000313" key="2">
    <source>
        <dbReference type="Proteomes" id="UP001345963"/>
    </source>
</evidence>
<dbReference type="EMBL" id="JAHUTI010040093">
    <property type="protein sequence ID" value="MED6244996.1"/>
    <property type="molecule type" value="Genomic_DNA"/>
</dbReference>
<accession>A0ABU7B4S5</accession>
<organism evidence="1 2">
    <name type="scientific">Ataeniobius toweri</name>
    <dbReference type="NCBI Taxonomy" id="208326"/>
    <lineage>
        <taxon>Eukaryota</taxon>
        <taxon>Metazoa</taxon>
        <taxon>Chordata</taxon>
        <taxon>Craniata</taxon>
        <taxon>Vertebrata</taxon>
        <taxon>Euteleostomi</taxon>
        <taxon>Actinopterygii</taxon>
        <taxon>Neopterygii</taxon>
        <taxon>Teleostei</taxon>
        <taxon>Neoteleostei</taxon>
        <taxon>Acanthomorphata</taxon>
        <taxon>Ovalentaria</taxon>
        <taxon>Atherinomorphae</taxon>
        <taxon>Cyprinodontiformes</taxon>
        <taxon>Goodeidae</taxon>
        <taxon>Ataeniobius</taxon>
    </lineage>
</organism>
<proteinExistence type="predicted"/>
<sequence length="117" mass="12876">MSACQQGDAVSPSSSAGDLCGRGVFVGTRGFYSNSDVTGSPLSFCSRVCRDHFPDVCTILMHPPVRPRRGNKDLTTNREQKSLVKTLNPRMHSINPFNDRFKEGGVPPILESHPCWL</sequence>